<keyword evidence="3" id="KW-0812">Transmembrane</keyword>
<evidence type="ECO:0000256" key="6">
    <source>
        <dbReference type="SAM" id="SignalP"/>
    </source>
</evidence>
<protein>
    <submittedName>
        <fullName evidence="8">Chemotaxis protein</fullName>
    </submittedName>
</protein>
<evidence type="ECO:0000259" key="7">
    <source>
        <dbReference type="SMART" id="SM01049"/>
    </source>
</evidence>
<evidence type="ECO:0000313" key="8">
    <source>
        <dbReference type="EMBL" id="AHY41114.1"/>
    </source>
</evidence>
<feature type="signal peptide" evidence="6">
    <location>
        <begin position="1"/>
        <end position="26"/>
    </location>
</feature>
<organism evidence="8 9">
    <name type="scientific">Stutzerimonas stutzeri</name>
    <name type="common">Pseudomonas stutzeri</name>
    <dbReference type="NCBI Taxonomy" id="316"/>
    <lineage>
        <taxon>Bacteria</taxon>
        <taxon>Pseudomonadati</taxon>
        <taxon>Pseudomonadota</taxon>
        <taxon>Gammaproteobacteria</taxon>
        <taxon>Pseudomonadales</taxon>
        <taxon>Pseudomonadaceae</taxon>
        <taxon>Stutzerimonas</taxon>
    </lineage>
</organism>
<evidence type="ECO:0000256" key="1">
    <source>
        <dbReference type="ARBA" id="ARBA00004651"/>
    </source>
</evidence>
<dbReference type="Gene3D" id="3.30.450.20">
    <property type="entry name" value="PAS domain"/>
    <property type="match status" value="2"/>
</dbReference>
<accession>A0A023WMV9</accession>
<evidence type="ECO:0000256" key="2">
    <source>
        <dbReference type="ARBA" id="ARBA00022475"/>
    </source>
</evidence>
<dbReference type="PATRIC" id="fig|316.97.peg.215"/>
<proteinExistence type="predicted"/>
<evidence type="ECO:0000313" key="9">
    <source>
        <dbReference type="Proteomes" id="UP000025238"/>
    </source>
</evidence>
<dbReference type="OrthoDB" id="7001565at2"/>
<dbReference type="Pfam" id="PF17200">
    <property type="entry name" value="sCache_2"/>
    <property type="match status" value="2"/>
</dbReference>
<feature type="chain" id="PRO_5001525665" evidence="6">
    <location>
        <begin position="27"/>
        <end position="298"/>
    </location>
</feature>
<dbReference type="AlphaFoldDB" id="A0A023WMV9"/>
<gene>
    <name evidence="8" type="ORF">UIB01_01060</name>
</gene>
<keyword evidence="4" id="KW-1133">Transmembrane helix</keyword>
<sequence>MNRNRKKLLALSLSATLGAVPLLLHAQEPAQQRTLGSVERSHASQARALLDSAVLTFQAKGPEQALAAFNDRNGEFVHGQYYIFVLGEDGTMQASSGPSASLVGLNVAELKDAAGKSFMREILDKSAKQDSGEVEYQWLNPADNKVENKLSQFRKVGDHVLCVGYYIPRATAEHAKALLERAVQQVKDKGAEAAFRNFNDPRGGFVFNDEYVFVIGLDDGRYRASGSSPNLVGVDVRNVNDAAGKPLFKEMIELARKQGSGSVDYVWRNPATNAVEQKHTLIQRVDDVLLGVGYYTRP</sequence>
<keyword evidence="6" id="KW-0732">Signal</keyword>
<dbReference type="Proteomes" id="UP000025238">
    <property type="component" value="Chromosome"/>
</dbReference>
<evidence type="ECO:0000256" key="5">
    <source>
        <dbReference type="ARBA" id="ARBA00023136"/>
    </source>
</evidence>
<evidence type="ECO:0000256" key="3">
    <source>
        <dbReference type="ARBA" id="ARBA00022692"/>
    </source>
</evidence>
<keyword evidence="5" id="KW-0472">Membrane</keyword>
<keyword evidence="2" id="KW-1003">Cell membrane</keyword>
<comment type="subcellular location">
    <subcellularLocation>
        <location evidence="1">Cell membrane</location>
        <topology evidence="1">Multi-pass membrane protein</topology>
    </subcellularLocation>
</comment>
<dbReference type="EMBL" id="CP007509">
    <property type="protein sequence ID" value="AHY41114.1"/>
    <property type="molecule type" value="Genomic_DNA"/>
</dbReference>
<dbReference type="SMART" id="SM01049">
    <property type="entry name" value="Cache_2"/>
    <property type="match status" value="2"/>
</dbReference>
<feature type="domain" description="Single Cache" evidence="7">
    <location>
        <begin position="169"/>
        <end position="249"/>
    </location>
</feature>
<dbReference type="GO" id="GO:0005886">
    <property type="term" value="C:plasma membrane"/>
    <property type="evidence" value="ECO:0007669"/>
    <property type="project" value="UniProtKB-SubCell"/>
</dbReference>
<name>A0A023WMV9_STUST</name>
<dbReference type="InterPro" id="IPR033480">
    <property type="entry name" value="sCache_2"/>
</dbReference>
<feature type="domain" description="Single Cache" evidence="7">
    <location>
        <begin position="35"/>
        <end position="120"/>
    </location>
</feature>
<evidence type="ECO:0000256" key="4">
    <source>
        <dbReference type="ARBA" id="ARBA00022989"/>
    </source>
</evidence>
<reference evidence="8 9" key="1">
    <citation type="submission" date="2014-03" db="EMBL/GenBank/DDBJ databases">
        <title>Complete genome sequence of Pseudomonas stutzeri 19SMN4.</title>
        <authorList>
            <person name="Brunet-Galmes I."/>
            <person name="Nogales B."/>
            <person name="Busquets A."/>
            <person name="Pena A."/>
            <person name="Gomila M."/>
            <person name="Garcia-Valdes E."/>
            <person name="Lalucat J."/>
            <person name="Bennasar A."/>
            <person name="Bosch R."/>
        </authorList>
    </citation>
    <scope>NUCLEOTIDE SEQUENCE [LARGE SCALE GENOMIC DNA]</scope>
    <source>
        <strain evidence="8 9">19SMN4</strain>
    </source>
</reference>
<dbReference type="KEGG" id="pstu:UIB01_01060"/>